<dbReference type="Gene3D" id="3.40.50.300">
    <property type="entry name" value="P-loop containing nucleotide triphosphate hydrolases"/>
    <property type="match status" value="1"/>
</dbReference>
<dbReference type="GO" id="GO:0005524">
    <property type="term" value="F:ATP binding"/>
    <property type="evidence" value="ECO:0007669"/>
    <property type="project" value="UniProtKB-KW"/>
</dbReference>
<evidence type="ECO:0000259" key="1">
    <source>
        <dbReference type="Pfam" id="PF00004"/>
    </source>
</evidence>
<evidence type="ECO:0000313" key="2">
    <source>
        <dbReference type="EMBL" id="KAF3890201.1"/>
    </source>
</evidence>
<comment type="caution">
    <text evidence="2">The sequence shown here is derived from an EMBL/GenBank/DDBJ whole genome shotgun (WGS) entry which is preliminary data.</text>
</comment>
<dbReference type="RefSeq" id="WP_082051846.1">
    <property type="nucleotide sequence ID" value="NZ_JHEG04000001.1"/>
</dbReference>
<reference evidence="2" key="1">
    <citation type="journal article" date="2015" name="Genome Announc.">
        <title>Draft Genome Sequence of Tolypothrix boutellei Strain VB521301.</title>
        <authorList>
            <person name="Chandrababunaidu M.M."/>
            <person name="Singh D."/>
            <person name="Sen D."/>
            <person name="Bhan S."/>
            <person name="Das S."/>
            <person name="Gupta A."/>
            <person name="Adhikary S.P."/>
            <person name="Tripathy S."/>
        </authorList>
    </citation>
    <scope>NUCLEOTIDE SEQUENCE</scope>
    <source>
        <strain evidence="2">VB521301</strain>
    </source>
</reference>
<dbReference type="GO" id="GO:0016887">
    <property type="term" value="F:ATP hydrolysis activity"/>
    <property type="evidence" value="ECO:0007669"/>
    <property type="project" value="InterPro"/>
</dbReference>
<sequence>MPRWFNIAGPCQDDIHYMLSPTARLPDLMDLIQQRSYFVVHAPRQTGKTTAMLALAQQLTLSGRYTAVVVSAEVGSAFNNDIGAAELAIVGTWHDTIADVLPKELQAPVYHQEEPGRRIRAYLRAWAQASPRPLIVFIDEIDSLQNEIEREYAIGRDRMDLCLRYRKTTLGIELKVWRDKKGDPEAEGIEQLDEYLARIEVKEGWLFVFDRRKNAPPFIERLFTKTVTTQTGRSIIIQRA</sequence>
<proteinExistence type="predicted"/>
<keyword evidence="3" id="KW-1185">Reference proteome</keyword>
<dbReference type="AlphaFoldDB" id="A0A8S9TCA2"/>
<keyword evidence="2" id="KW-0547">Nucleotide-binding</keyword>
<reference evidence="2" key="2">
    <citation type="submission" date="2019-11" db="EMBL/GenBank/DDBJ databases">
        <title>Improved Assembly of Tolypothrix boutellei genome.</title>
        <authorList>
            <person name="Sarangi A.N."/>
            <person name="Mukherjee M."/>
            <person name="Ghosh S."/>
            <person name="Singh D."/>
            <person name="Das A."/>
            <person name="Kant S."/>
            <person name="Prusty A."/>
            <person name="Tripathy S."/>
        </authorList>
    </citation>
    <scope>NUCLEOTIDE SEQUENCE</scope>
    <source>
        <strain evidence="2">VB521301</strain>
    </source>
</reference>
<feature type="domain" description="ATPase AAA-type core" evidence="1">
    <location>
        <begin position="40"/>
        <end position="148"/>
    </location>
</feature>
<dbReference type="OrthoDB" id="510788at2"/>
<dbReference type="SUPFAM" id="SSF52540">
    <property type="entry name" value="P-loop containing nucleoside triphosphate hydrolases"/>
    <property type="match status" value="1"/>
</dbReference>
<name>A0A8S9TCA2_9CYAN</name>
<dbReference type="InterPro" id="IPR027417">
    <property type="entry name" value="P-loop_NTPase"/>
</dbReference>
<accession>A0A8S9TCA2</accession>
<protein>
    <submittedName>
        <fullName evidence="2">ATP-binding protein</fullName>
    </submittedName>
</protein>
<dbReference type="EMBL" id="JHEG04000001">
    <property type="protein sequence ID" value="KAF3890201.1"/>
    <property type="molecule type" value="Genomic_DNA"/>
</dbReference>
<gene>
    <name evidence="2" type="ORF">DA73_0400035705</name>
</gene>
<organism evidence="2 3">
    <name type="scientific">Tolypothrix bouteillei VB521301</name>
    <dbReference type="NCBI Taxonomy" id="1479485"/>
    <lineage>
        <taxon>Bacteria</taxon>
        <taxon>Bacillati</taxon>
        <taxon>Cyanobacteriota</taxon>
        <taxon>Cyanophyceae</taxon>
        <taxon>Nostocales</taxon>
        <taxon>Tolypothrichaceae</taxon>
        <taxon>Tolypothrix</taxon>
    </lineage>
</organism>
<dbReference type="InterPro" id="IPR003959">
    <property type="entry name" value="ATPase_AAA_core"/>
</dbReference>
<dbReference type="Proteomes" id="UP000029738">
    <property type="component" value="Unassembled WGS sequence"/>
</dbReference>
<evidence type="ECO:0000313" key="3">
    <source>
        <dbReference type="Proteomes" id="UP000029738"/>
    </source>
</evidence>
<keyword evidence="2" id="KW-0067">ATP-binding</keyword>
<dbReference type="Pfam" id="PF00004">
    <property type="entry name" value="AAA"/>
    <property type="match status" value="1"/>
</dbReference>